<dbReference type="Proteomes" id="UP000664521">
    <property type="component" value="Unassembled WGS sequence"/>
</dbReference>
<feature type="signal peptide" evidence="1">
    <location>
        <begin position="1"/>
        <end position="22"/>
    </location>
</feature>
<protein>
    <recommendedName>
        <fullName evidence="2">Killer toxin Kp4 domain-containing protein</fullName>
    </recommendedName>
</protein>
<proteinExistence type="predicted"/>
<dbReference type="InterPro" id="IPR015131">
    <property type="entry name" value="Killer_tox_Kp4"/>
</dbReference>
<evidence type="ECO:0000256" key="1">
    <source>
        <dbReference type="SAM" id="SignalP"/>
    </source>
</evidence>
<feature type="chain" id="PRO_5034484785" description="Killer toxin Kp4 domain-containing protein" evidence="1">
    <location>
        <begin position="23"/>
        <end position="192"/>
    </location>
</feature>
<dbReference type="OrthoDB" id="4177994at2759"/>
<dbReference type="AlphaFoldDB" id="A0A8H3ISA8"/>
<keyword evidence="1" id="KW-0732">Signal</keyword>
<dbReference type="EMBL" id="CAJPDS010000053">
    <property type="protein sequence ID" value="CAF9929783.1"/>
    <property type="molecule type" value="Genomic_DNA"/>
</dbReference>
<comment type="caution">
    <text evidence="3">The sequence shown here is derived from an EMBL/GenBank/DDBJ whole genome shotgun (WGS) entry which is preliminary data.</text>
</comment>
<accession>A0A8H3ISA8</accession>
<evidence type="ECO:0000313" key="3">
    <source>
        <dbReference type="EMBL" id="CAF9929783.1"/>
    </source>
</evidence>
<dbReference type="Pfam" id="PF09044">
    <property type="entry name" value="Kp4"/>
    <property type="match status" value="1"/>
</dbReference>
<dbReference type="Gene3D" id="3.30.430.10">
    <property type="entry name" value="Killer Toxin P4, subunit A"/>
    <property type="match status" value="1"/>
</dbReference>
<dbReference type="InterPro" id="IPR011329">
    <property type="entry name" value="Killer_tox_Kp4/SMK"/>
</dbReference>
<name>A0A8H3ISA8_9LECA</name>
<organism evidence="3 4">
    <name type="scientific">Heterodermia speciosa</name>
    <dbReference type="NCBI Taxonomy" id="116794"/>
    <lineage>
        <taxon>Eukaryota</taxon>
        <taxon>Fungi</taxon>
        <taxon>Dikarya</taxon>
        <taxon>Ascomycota</taxon>
        <taxon>Pezizomycotina</taxon>
        <taxon>Lecanoromycetes</taxon>
        <taxon>OSLEUM clade</taxon>
        <taxon>Lecanoromycetidae</taxon>
        <taxon>Caliciales</taxon>
        <taxon>Physciaceae</taxon>
        <taxon>Heterodermia</taxon>
    </lineage>
</organism>
<dbReference type="SUPFAM" id="SSF55221">
    <property type="entry name" value="Yeast killer toxins"/>
    <property type="match status" value="2"/>
</dbReference>
<keyword evidence="4" id="KW-1185">Reference proteome</keyword>
<evidence type="ECO:0000259" key="2">
    <source>
        <dbReference type="Pfam" id="PF09044"/>
    </source>
</evidence>
<evidence type="ECO:0000313" key="4">
    <source>
        <dbReference type="Proteomes" id="UP000664521"/>
    </source>
</evidence>
<reference evidence="3" key="1">
    <citation type="submission" date="2021-03" db="EMBL/GenBank/DDBJ databases">
        <authorList>
            <person name="Tagirdzhanova G."/>
        </authorList>
    </citation>
    <scope>NUCLEOTIDE SEQUENCE</scope>
</reference>
<dbReference type="GO" id="GO:0005576">
    <property type="term" value="C:extracellular region"/>
    <property type="evidence" value="ECO:0007669"/>
    <property type="project" value="InterPro"/>
</dbReference>
<feature type="domain" description="Killer toxin Kp4" evidence="2">
    <location>
        <begin position="13"/>
        <end position="163"/>
    </location>
</feature>
<sequence length="192" mass="19896">MHSNSSFLGFGALFALLTTSTALGINCRGSALCDRATSSSKDKIVQILRDAVWASTKDNSTTYQSGDHIICISQTDTVTIEAGVEGGPEGLTGSFSLSGDVNIQAGGICLFPQRAALNLGQIRPLTDAILEHGCSTCGSVPIHFVDQGSNDPGAGILTYNYVENAFCDGACISDTGSNVKRSAKFGHTTVVG</sequence>
<gene>
    <name evidence="3" type="ORF">HETSPECPRED_007447</name>
</gene>